<comment type="caution">
    <text evidence="1">The sequence shown here is derived from an EMBL/GenBank/DDBJ whole genome shotgun (WGS) entry which is preliminary data.</text>
</comment>
<dbReference type="EMBL" id="SMBH01000007">
    <property type="protein sequence ID" value="TCU15113.1"/>
    <property type="molecule type" value="Genomic_DNA"/>
</dbReference>
<protein>
    <submittedName>
        <fullName evidence="1">Uncharacterized protein</fullName>
    </submittedName>
</protein>
<organism evidence="1 2">
    <name type="scientific">Rhizobium sullae</name>
    <name type="common">Rhizobium hedysari</name>
    <dbReference type="NCBI Taxonomy" id="50338"/>
    <lineage>
        <taxon>Bacteria</taxon>
        <taxon>Pseudomonadati</taxon>
        <taxon>Pseudomonadota</taxon>
        <taxon>Alphaproteobacteria</taxon>
        <taxon>Hyphomicrobiales</taxon>
        <taxon>Rhizobiaceae</taxon>
        <taxon>Rhizobium/Agrobacterium group</taxon>
        <taxon>Rhizobium</taxon>
    </lineage>
</organism>
<dbReference type="Proteomes" id="UP000294576">
    <property type="component" value="Unassembled WGS sequence"/>
</dbReference>
<proteinExistence type="predicted"/>
<accession>A0A4R3Q217</accession>
<evidence type="ECO:0000313" key="1">
    <source>
        <dbReference type="EMBL" id="TCU15113.1"/>
    </source>
</evidence>
<reference evidence="1 2" key="1">
    <citation type="submission" date="2019-03" db="EMBL/GenBank/DDBJ databases">
        <title>Genomic Encyclopedia of Type Strains, Phase IV (KMG-V): Genome sequencing to study the core and pangenomes of soil and plant-associated prokaryotes.</title>
        <authorList>
            <person name="Whitman W."/>
        </authorList>
    </citation>
    <scope>NUCLEOTIDE SEQUENCE [LARGE SCALE GENOMIC DNA]</scope>
    <source>
        <strain evidence="1 2">Hc14</strain>
    </source>
</reference>
<sequence>MQVNPPVNGSSSTVNQGVVARDANGGVWILHRGRINVDNERGILHDFADDAAALQVDPVKVIFEGGRREACLPVAPLEKPLETVRATKRFVDLCRLVRIRAVDGEEIADVQRKAFGFEEPSGNYTIPARDPIGAERQHHDVCEALNTELSARNFDHTNEKIGRMGPDLYTTGTSTPILFELKTGNSADDLLKAVGQLVVYEKLIGRKCRRIMVLPAGVRGANRELITSLDIEIVDYHRDAKAITFAWPKDFFPH</sequence>
<name>A0A4R3Q217_RHISU</name>
<dbReference type="AlphaFoldDB" id="A0A4R3Q217"/>
<gene>
    <name evidence="1" type="ORF">EV132_10712</name>
</gene>
<evidence type="ECO:0000313" key="2">
    <source>
        <dbReference type="Proteomes" id="UP000294576"/>
    </source>
</evidence>